<gene>
    <name evidence="1" type="ORF">A0H81_04799</name>
</gene>
<comment type="caution">
    <text evidence="1">The sequence shown here is derived from an EMBL/GenBank/DDBJ whole genome shotgun (WGS) entry which is preliminary data.</text>
</comment>
<keyword evidence="2" id="KW-1185">Reference proteome</keyword>
<dbReference type="Gene3D" id="3.20.20.190">
    <property type="entry name" value="Phosphatidylinositol (PI) phosphodiesterase"/>
    <property type="match status" value="1"/>
</dbReference>
<reference evidence="1 2" key="1">
    <citation type="submission" date="2016-03" db="EMBL/GenBank/DDBJ databases">
        <title>Whole genome sequencing of Grifola frondosa 9006-11.</title>
        <authorList>
            <person name="Min B."/>
            <person name="Park H."/>
            <person name="Kim J.-G."/>
            <person name="Cho H."/>
            <person name="Oh Y.-L."/>
            <person name="Kong W.-S."/>
            <person name="Choi I.-G."/>
        </authorList>
    </citation>
    <scope>NUCLEOTIDE SEQUENCE [LARGE SCALE GENOMIC DNA]</scope>
    <source>
        <strain evidence="1 2">9006-11</strain>
    </source>
</reference>
<name>A0A1C7MG67_GRIFR</name>
<proteinExistence type="predicted"/>
<accession>A0A1C7MG67</accession>
<dbReference type="Proteomes" id="UP000092993">
    <property type="component" value="Unassembled WGS sequence"/>
</dbReference>
<dbReference type="STRING" id="5627.A0A1C7MG67"/>
<dbReference type="OrthoDB" id="1046782at2759"/>
<sequence length="182" mass="20598">MKKFTIFNHTSDIVSKAGPISLTLTSQPWTNHLSVDEKESSKPTPNRRARVVRGEVFTVNVPIALGATWKVVEMPSHCPWRIYRSKISKRHHKLSIFPRRELSSFLAEIPDTVPLSALMLPGTHDALAFYGWPISQCQSLATPLSVQLHTGIRVIDIRLAVKDSRLISYHGSFPQRTPFKKF</sequence>
<evidence type="ECO:0008006" key="3">
    <source>
        <dbReference type="Google" id="ProtNLM"/>
    </source>
</evidence>
<dbReference type="EMBL" id="LUGG01000004">
    <property type="protein sequence ID" value="OBZ75822.1"/>
    <property type="molecule type" value="Genomic_DNA"/>
</dbReference>
<dbReference type="GO" id="GO:0006629">
    <property type="term" value="P:lipid metabolic process"/>
    <property type="evidence" value="ECO:0007669"/>
    <property type="project" value="InterPro"/>
</dbReference>
<dbReference type="SUPFAM" id="SSF51695">
    <property type="entry name" value="PLC-like phosphodiesterases"/>
    <property type="match status" value="1"/>
</dbReference>
<dbReference type="GO" id="GO:0008081">
    <property type="term" value="F:phosphoric diester hydrolase activity"/>
    <property type="evidence" value="ECO:0007669"/>
    <property type="project" value="InterPro"/>
</dbReference>
<dbReference type="AlphaFoldDB" id="A0A1C7MG67"/>
<evidence type="ECO:0000313" key="1">
    <source>
        <dbReference type="EMBL" id="OBZ75822.1"/>
    </source>
</evidence>
<dbReference type="InterPro" id="IPR017946">
    <property type="entry name" value="PLC-like_Pdiesterase_TIM-brl"/>
</dbReference>
<evidence type="ECO:0000313" key="2">
    <source>
        <dbReference type="Proteomes" id="UP000092993"/>
    </source>
</evidence>
<dbReference type="PROSITE" id="PS50007">
    <property type="entry name" value="PIPLC_X_DOMAIN"/>
    <property type="match status" value="1"/>
</dbReference>
<organism evidence="1 2">
    <name type="scientific">Grifola frondosa</name>
    <name type="common">Maitake</name>
    <name type="synonym">Polyporus frondosus</name>
    <dbReference type="NCBI Taxonomy" id="5627"/>
    <lineage>
        <taxon>Eukaryota</taxon>
        <taxon>Fungi</taxon>
        <taxon>Dikarya</taxon>
        <taxon>Basidiomycota</taxon>
        <taxon>Agaricomycotina</taxon>
        <taxon>Agaricomycetes</taxon>
        <taxon>Polyporales</taxon>
        <taxon>Grifolaceae</taxon>
        <taxon>Grifola</taxon>
    </lineage>
</organism>
<protein>
    <recommendedName>
        <fullName evidence="3">1-phosphatidylinositol phosphodiesterase</fullName>
    </recommendedName>
</protein>